<comment type="caution">
    <text evidence="1">The sequence shown here is derived from an EMBL/GenBank/DDBJ whole genome shotgun (WGS) entry which is preliminary data.</text>
</comment>
<reference evidence="1 2" key="1">
    <citation type="submission" date="2017-07" db="EMBL/GenBank/DDBJ databases">
        <title>Isolation and whole genome analysis of endospore-forming bacteria from heroin.</title>
        <authorList>
            <person name="Kalinowski J."/>
            <person name="Ahrens B."/>
            <person name="Al-Dilaimi A."/>
            <person name="Winkler A."/>
            <person name="Wibberg D."/>
            <person name="Schleenbecker U."/>
            <person name="Ruckert C."/>
            <person name="Wolfel R."/>
            <person name="Grass G."/>
        </authorList>
    </citation>
    <scope>NUCLEOTIDE SEQUENCE [LARGE SCALE GENOMIC DNA]</scope>
    <source>
        <strain evidence="1 2">7523-2</strain>
    </source>
</reference>
<dbReference type="RefSeq" id="WP_095327782.1">
    <property type="nucleotide sequence ID" value="NZ_NPBS01000013.1"/>
</dbReference>
<protein>
    <submittedName>
        <fullName evidence="1">Uncharacterized protein</fullName>
    </submittedName>
</protein>
<proteinExistence type="predicted"/>
<dbReference type="AlphaFoldDB" id="A0A268S4G3"/>
<dbReference type="EMBL" id="NPBS01000013">
    <property type="protein sequence ID" value="PAF27438.1"/>
    <property type="molecule type" value="Genomic_DNA"/>
</dbReference>
<evidence type="ECO:0000313" key="1">
    <source>
        <dbReference type="EMBL" id="PAF27438.1"/>
    </source>
</evidence>
<organism evidence="1 2">
    <name type="scientific">Shouchella clausii</name>
    <name type="common">Alkalihalobacillus clausii</name>
    <dbReference type="NCBI Taxonomy" id="79880"/>
    <lineage>
        <taxon>Bacteria</taxon>
        <taxon>Bacillati</taxon>
        <taxon>Bacillota</taxon>
        <taxon>Bacilli</taxon>
        <taxon>Bacillales</taxon>
        <taxon>Bacillaceae</taxon>
        <taxon>Shouchella</taxon>
    </lineage>
</organism>
<accession>A0A268S4G3</accession>
<evidence type="ECO:0000313" key="2">
    <source>
        <dbReference type="Proteomes" id="UP000216133"/>
    </source>
</evidence>
<name>A0A268S4G3_SHOCL</name>
<gene>
    <name evidence="1" type="ORF">CHH61_03315</name>
</gene>
<dbReference type="Proteomes" id="UP000216133">
    <property type="component" value="Unassembled WGS sequence"/>
</dbReference>
<sequence>MKNPKVLEKMLLDIKAIMFEDRCGDIRSLNNRYKVKIRERFLQALDEGLDWDLMNISNCLIFEYEGRNYWTHFNWDLEKINAELEKLGHTIDENENVYALPEFVYDMTDDLEKASKFIETMKNEYKGISPMNLPHRYVITAINDIFGQKIYVYSFYVYGDEEKYTKKYTGINVPHETTVVDFMEEYRLLFEKEGYKASCLVQDDYAISMIEEKDIKDYHHRHDYYYVWDDLSNFRKEYYTVNK</sequence>